<reference evidence="1" key="1">
    <citation type="journal article" date="2015" name="Nature">
        <title>Complex archaea that bridge the gap between prokaryotes and eukaryotes.</title>
        <authorList>
            <person name="Spang A."/>
            <person name="Saw J.H."/>
            <person name="Jorgensen S.L."/>
            <person name="Zaremba-Niedzwiedzka K."/>
            <person name="Martijn J."/>
            <person name="Lind A.E."/>
            <person name="van Eijk R."/>
            <person name="Schleper C."/>
            <person name="Guy L."/>
            <person name="Ettema T.J."/>
        </authorList>
    </citation>
    <scope>NUCLEOTIDE SEQUENCE</scope>
</reference>
<dbReference type="AlphaFoldDB" id="A0A0F9NA14"/>
<protein>
    <submittedName>
        <fullName evidence="1">Uncharacterized protein</fullName>
    </submittedName>
</protein>
<gene>
    <name evidence="1" type="ORF">LCGC14_0992580</name>
</gene>
<evidence type="ECO:0000313" key="1">
    <source>
        <dbReference type="EMBL" id="KKN14789.1"/>
    </source>
</evidence>
<name>A0A0F9NA14_9ZZZZ</name>
<organism evidence="1">
    <name type="scientific">marine sediment metagenome</name>
    <dbReference type="NCBI Taxonomy" id="412755"/>
    <lineage>
        <taxon>unclassified sequences</taxon>
        <taxon>metagenomes</taxon>
        <taxon>ecological metagenomes</taxon>
    </lineage>
</organism>
<accession>A0A0F9NA14</accession>
<dbReference type="EMBL" id="LAZR01003782">
    <property type="protein sequence ID" value="KKN14789.1"/>
    <property type="molecule type" value="Genomic_DNA"/>
</dbReference>
<sequence length="59" mass="6897">MPTKYVVTEFKAGKGTPIYETMVLQEARDMVLNQIRRKSSRILVIIREEGFPNSIQKWV</sequence>
<proteinExistence type="predicted"/>
<comment type="caution">
    <text evidence="1">The sequence shown here is derived from an EMBL/GenBank/DDBJ whole genome shotgun (WGS) entry which is preliminary data.</text>
</comment>